<gene>
    <name evidence="4" type="ORF">SAMN05660862_3089</name>
</gene>
<dbReference type="Proteomes" id="UP000192980">
    <property type="component" value="Unassembled WGS sequence"/>
</dbReference>
<evidence type="ECO:0000256" key="2">
    <source>
        <dbReference type="ARBA" id="ARBA00022759"/>
    </source>
</evidence>
<dbReference type="InterPro" id="IPR016071">
    <property type="entry name" value="Staphylococal_nuclease_OB-fold"/>
</dbReference>
<keyword evidence="3" id="KW-0378">Hydrolase</keyword>
<dbReference type="GO" id="GO:0004519">
    <property type="term" value="F:endonuclease activity"/>
    <property type="evidence" value="ECO:0007669"/>
    <property type="project" value="UniProtKB-KW"/>
</dbReference>
<dbReference type="PROSITE" id="PS50830">
    <property type="entry name" value="TNASE_3"/>
    <property type="match status" value="1"/>
</dbReference>
<evidence type="ECO:0000256" key="3">
    <source>
        <dbReference type="ARBA" id="ARBA00022801"/>
    </source>
</evidence>
<dbReference type="RefSeq" id="WP_134431228.1">
    <property type="nucleotide sequence ID" value="NZ_CP038029.1"/>
</dbReference>
<dbReference type="Gene3D" id="2.40.50.90">
    <property type="match status" value="1"/>
</dbReference>
<name>A0A1X7KPR9_9SPHI</name>
<evidence type="ECO:0000313" key="5">
    <source>
        <dbReference type="Proteomes" id="UP000192980"/>
    </source>
</evidence>
<dbReference type="PANTHER" id="PTHR12302:SF3">
    <property type="entry name" value="SERINE_THREONINE-PROTEIN KINASE 31"/>
    <property type="match status" value="1"/>
</dbReference>
<sequence>MKITFVFIYLFASLISHAQTVRGKVVRVADGDTITILDSNNTQIRIRFHGIDCPENGQDFGQVARRFTSDLCFGKKVKIDVKSKDQYGRTVGIVWVQDTLNVNLELLRAGLAWHYKLFDKSTIFAEAEQTARMEKVGLWKQKNAVAPWLFRKRR</sequence>
<dbReference type="SUPFAM" id="SSF50199">
    <property type="entry name" value="Staphylococcal nuclease"/>
    <property type="match status" value="1"/>
</dbReference>
<dbReference type="OrthoDB" id="9805504at2"/>
<evidence type="ECO:0000256" key="1">
    <source>
        <dbReference type="ARBA" id="ARBA00022722"/>
    </source>
</evidence>
<keyword evidence="5" id="KW-1185">Reference proteome</keyword>
<accession>A0A1X7KPR9</accession>
<dbReference type="SMART" id="SM00318">
    <property type="entry name" value="SNc"/>
    <property type="match status" value="1"/>
</dbReference>
<dbReference type="CDD" id="cd00175">
    <property type="entry name" value="SNc"/>
    <property type="match status" value="1"/>
</dbReference>
<dbReference type="PANTHER" id="PTHR12302">
    <property type="entry name" value="EBNA2 BINDING PROTEIN P100"/>
    <property type="match status" value="1"/>
</dbReference>
<dbReference type="STRING" id="561061.SAMN05660862_3089"/>
<dbReference type="Pfam" id="PF00565">
    <property type="entry name" value="SNase"/>
    <property type="match status" value="1"/>
</dbReference>
<keyword evidence="2 4" id="KW-0255">Endonuclease</keyword>
<dbReference type="AlphaFoldDB" id="A0A1X7KPR9"/>
<dbReference type="EMBL" id="FXAU01000006">
    <property type="protein sequence ID" value="SMG43383.1"/>
    <property type="molecule type" value="Genomic_DNA"/>
</dbReference>
<evidence type="ECO:0000313" key="4">
    <source>
        <dbReference type="EMBL" id="SMG43383.1"/>
    </source>
</evidence>
<reference evidence="4 5" key="1">
    <citation type="submission" date="2017-04" db="EMBL/GenBank/DDBJ databases">
        <authorList>
            <person name="Afonso C.L."/>
            <person name="Miller P.J."/>
            <person name="Scott M.A."/>
            <person name="Spackman E."/>
            <person name="Goraichik I."/>
            <person name="Dimitrov K.M."/>
            <person name="Suarez D.L."/>
            <person name="Swayne D.E."/>
        </authorList>
    </citation>
    <scope>NUCLEOTIDE SEQUENCE [LARGE SCALE GENOMIC DNA]</scope>
    <source>
        <strain evidence="4 5">DSM 22418</strain>
    </source>
</reference>
<keyword evidence="1" id="KW-0540">Nuclease</keyword>
<dbReference type="InterPro" id="IPR035437">
    <property type="entry name" value="SNase_OB-fold_sf"/>
</dbReference>
<proteinExistence type="predicted"/>
<dbReference type="GO" id="GO:0016787">
    <property type="term" value="F:hydrolase activity"/>
    <property type="evidence" value="ECO:0007669"/>
    <property type="project" value="UniProtKB-KW"/>
</dbReference>
<organism evidence="4 5">
    <name type="scientific">Sphingobacterium psychroaquaticum</name>
    <dbReference type="NCBI Taxonomy" id="561061"/>
    <lineage>
        <taxon>Bacteria</taxon>
        <taxon>Pseudomonadati</taxon>
        <taxon>Bacteroidota</taxon>
        <taxon>Sphingobacteriia</taxon>
        <taxon>Sphingobacteriales</taxon>
        <taxon>Sphingobacteriaceae</taxon>
        <taxon>Sphingobacterium</taxon>
    </lineage>
</organism>
<protein>
    <submittedName>
        <fullName evidence="4">Endonuclease YncB, thermonuclease family</fullName>
    </submittedName>
</protein>